<dbReference type="Pfam" id="PF08389">
    <property type="entry name" value="Xpo1"/>
    <property type="match status" value="1"/>
</dbReference>
<dbReference type="EMBL" id="BDGG01000025">
    <property type="protein sequence ID" value="GAV09650.1"/>
    <property type="molecule type" value="Genomic_DNA"/>
</dbReference>
<dbReference type="GO" id="GO:0005634">
    <property type="term" value="C:nucleus"/>
    <property type="evidence" value="ECO:0007669"/>
    <property type="project" value="TreeGrafter"/>
</dbReference>
<keyword evidence="5" id="KW-1185">Reference proteome</keyword>
<feature type="compositionally biased region" description="Low complexity" evidence="1">
    <location>
        <begin position="950"/>
        <end position="960"/>
    </location>
</feature>
<gene>
    <name evidence="4" type="primary">RvY_19154-1</name>
    <name evidence="4" type="synonym">RvY_19154.1</name>
    <name evidence="4" type="ORF">RvY_19154</name>
</gene>
<dbReference type="Pfam" id="PF19273">
    <property type="entry name" value="Exportin-5"/>
    <property type="match status" value="1"/>
</dbReference>
<dbReference type="OrthoDB" id="2215036at2759"/>
<dbReference type="GO" id="GO:0042565">
    <property type="term" value="C:RNA nuclear export complex"/>
    <property type="evidence" value="ECO:0007669"/>
    <property type="project" value="TreeGrafter"/>
</dbReference>
<feature type="domain" description="Exportin-1/Importin-beta-like" evidence="2">
    <location>
        <begin position="121"/>
        <end position="263"/>
    </location>
</feature>
<proteinExistence type="predicted"/>
<dbReference type="PANTHER" id="PTHR11223">
    <property type="entry name" value="EXPORTIN 1/5"/>
    <property type="match status" value="1"/>
</dbReference>
<dbReference type="STRING" id="947166.A0A1D1W8F2"/>
<evidence type="ECO:0000313" key="5">
    <source>
        <dbReference type="Proteomes" id="UP000186922"/>
    </source>
</evidence>
<dbReference type="InterPro" id="IPR011989">
    <property type="entry name" value="ARM-like"/>
</dbReference>
<dbReference type="GO" id="GO:0006405">
    <property type="term" value="P:RNA export from nucleus"/>
    <property type="evidence" value="ECO:0007669"/>
    <property type="project" value="TreeGrafter"/>
</dbReference>
<evidence type="ECO:0000259" key="2">
    <source>
        <dbReference type="Pfam" id="PF08389"/>
    </source>
</evidence>
<comment type="caution">
    <text evidence="4">The sequence shown here is derived from an EMBL/GenBank/DDBJ whole genome shotgun (WGS) entry which is preliminary data.</text>
</comment>
<accession>A0A1D1W8F2</accession>
<protein>
    <submittedName>
        <fullName evidence="4">Uncharacterized protein</fullName>
    </submittedName>
</protein>
<dbReference type="SUPFAM" id="SSF48371">
    <property type="entry name" value="ARM repeat"/>
    <property type="match status" value="1"/>
</dbReference>
<evidence type="ECO:0000259" key="3">
    <source>
        <dbReference type="Pfam" id="PF19273"/>
    </source>
</evidence>
<evidence type="ECO:0000256" key="1">
    <source>
        <dbReference type="SAM" id="MobiDB-lite"/>
    </source>
</evidence>
<dbReference type="Proteomes" id="UP000186922">
    <property type="component" value="Unassembled WGS sequence"/>
</dbReference>
<dbReference type="PANTHER" id="PTHR11223:SF3">
    <property type="entry name" value="EXPORTIN-5"/>
    <property type="match status" value="1"/>
</dbReference>
<name>A0A1D1W8F2_RAMVA</name>
<dbReference type="GO" id="GO:0005737">
    <property type="term" value="C:cytoplasm"/>
    <property type="evidence" value="ECO:0007669"/>
    <property type="project" value="TreeGrafter"/>
</dbReference>
<dbReference type="InterPro" id="IPR013598">
    <property type="entry name" value="Exportin-1/Importin-b-like"/>
</dbReference>
<dbReference type="GO" id="GO:0003723">
    <property type="term" value="F:RNA binding"/>
    <property type="evidence" value="ECO:0007669"/>
    <property type="project" value="TreeGrafter"/>
</dbReference>
<dbReference type="Gene3D" id="1.25.10.10">
    <property type="entry name" value="Leucine-rich Repeat Variant"/>
    <property type="match status" value="1"/>
</dbReference>
<dbReference type="AlphaFoldDB" id="A0A1D1W8F2"/>
<feature type="domain" description="Exportin-5 C-terminal" evidence="3">
    <location>
        <begin position="312"/>
        <end position="1137"/>
    </location>
</feature>
<sequence>MDSGSMKLVSLREEDILSVVQVISAMSDPFVDNTRRMEAYHNFETIKKNLSVDHKLQIGAVLARNATGGWNLAIVHIGFQFLEDSVKFNWQQMKPEQKLFTKNTVFELITNIDTSGQSTENFILDGIGKIVVEMIKREWPQQWPTMLQEVEELSMKGPTQLQIIVLVFLRFIEDLMQFRSLPQQRHRELSESLMTIMPDFIGFLVRSLSQALRNNLRLIAVNVLRLCSAIGEFTQVKSIWTNEGLLIDTLLLLLQPINDDSLQLEIADFLYCMLSRKYSKKEDVKLVLRLFSEPKYFQVLVRIVSFPGPFNEQSYTSFKKFCETFVAIVLQLSNLEELTSYLEQHKAHFVQYISTLTILTHHQSPMVANLALNAWLAIWGNKVIRERPEVIPTAVSLVQLLAKMLLLTKMDEQDKMFDMDFGNQESAFKEFLGGYRLRISELVRRIAIAKPAELLEFSFNGLQVLMDSGVTAEDRWNSVQIIMDNTAKSVAPHVRTQYRRVAFQLIERLMALRKDSPANADPEVKSYALSCISRLAHSFIPNPPPEHQATCLEMLDRIVKYDLFLLTSTLATPDTQKEPNSPIAELHRHATNFFSQFCKYMTKSMVERYDQILASLREVFSFALTTTDRCALLDGLITITKDCGDPTKQAGLASEILNAVAPFWQSAEFSEAVKSVEKFVKFFGLDQPLNTGFDDPIVGQRRKQLFFCSNIIASTFVNMKFSDAPVISLLENSVLLIECFLKIRLPSSAALLHNSNKDLLKIPAVEKRNVLRPVFGSYTPDADPDHVPIERLRNWMQANLESVCRIIGFAGRCLGGQFYQVPNLAGLLKNALLRYISMPEVIPLFVIRTISRVLLQNLIKTCPPEAYSTVMVPAMKEFCPAVFKMLNANWEDLDVESTEQDEIVRDILLRSFTKDYWSLVLQPLLCDQGVKLSPDDSRDADAMEDDSGASTHSPSPTSSSQPLKSAGKPEDVPEVSPLGNLCLQEGGLSEAIVMTVFNGLRWPDAPASVAFAKFAQMLIPRLTRKDDSPLTAEAVKYIMQSILWGLKVHGQHELNQATLLNLGLHAYFHLKPLFPAAVEEVLRPENRDLDKHRLAVEQLDGLLFVRPEGKNLYEKRKKAAFKKIVVDHIGKPLSEMQKLQVVIPNLPPLRMNKAVKKNVTVTQDAEDILGSAKSLFAVNGR</sequence>
<dbReference type="GO" id="GO:0006611">
    <property type="term" value="P:protein export from nucleus"/>
    <property type="evidence" value="ECO:0007669"/>
    <property type="project" value="InterPro"/>
</dbReference>
<dbReference type="GO" id="GO:0005049">
    <property type="term" value="F:nuclear export signal receptor activity"/>
    <property type="evidence" value="ECO:0007669"/>
    <property type="project" value="InterPro"/>
</dbReference>
<reference evidence="4 5" key="1">
    <citation type="journal article" date="2016" name="Nat. Commun.">
        <title>Extremotolerant tardigrade genome and improved radiotolerance of human cultured cells by tardigrade-unique protein.</title>
        <authorList>
            <person name="Hashimoto T."/>
            <person name="Horikawa D.D."/>
            <person name="Saito Y."/>
            <person name="Kuwahara H."/>
            <person name="Kozuka-Hata H."/>
            <person name="Shin-I T."/>
            <person name="Minakuchi Y."/>
            <person name="Ohishi K."/>
            <person name="Motoyama A."/>
            <person name="Aizu T."/>
            <person name="Enomoto A."/>
            <person name="Kondo K."/>
            <person name="Tanaka S."/>
            <person name="Hara Y."/>
            <person name="Koshikawa S."/>
            <person name="Sagara H."/>
            <person name="Miura T."/>
            <person name="Yokobori S."/>
            <person name="Miyagawa K."/>
            <person name="Suzuki Y."/>
            <person name="Kubo T."/>
            <person name="Oyama M."/>
            <person name="Kohara Y."/>
            <person name="Fujiyama A."/>
            <person name="Arakawa K."/>
            <person name="Katayama T."/>
            <person name="Toyoda A."/>
            <person name="Kunieda T."/>
        </authorList>
    </citation>
    <scope>NUCLEOTIDE SEQUENCE [LARGE SCALE GENOMIC DNA]</scope>
    <source>
        <strain evidence="4 5">YOKOZUNA-1</strain>
    </source>
</reference>
<dbReference type="InterPro" id="IPR045065">
    <property type="entry name" value="XPO1/5"/>
</dbReference>
<feature type="region of interest" description="Disordered" evidence="1">
    <location>
        <begin position="935"/>
        <end position="976"/>
    </location>
</feature>
<organism evidence="4 5">
    <name type="scientific">Ramazzottius varieornatus</name>
    <name type="common">Water bear</name>
    <name type="synonym">Tardigrade</name>
    <dbReference type="NCBI Taxonomy" id="947166"/>
    <lineage>
        <taxon>Eukaryota</taxon>
        <taxon>Metazoa</taxon>
        <taxon>Ecdysozoa</taxon>
        <taxon>Tardigrada</taxon>
        <taxon>Eutardigrada</taxon>
        <taxon>Parachela</taxon>
        <taxon>Hypsibioidea</taxon>
        <taxon>Ramazzottiidae</taxon>
        <taxon>Ramazzottius</taxon>
    </lineage>
</organism>
<dbReference type="InterPro" id="IPR045478">
    <property type="entry name" value="Exportin-5_C"/>
</dbReference>
<dbReference type="InterPro" id="IPR016024">
    <property type="entry name" value="ARM-type_fold"/>
</dbReference>
<evidence type="ECO:0000313" key="4">
    <source>
        <dbReference type="EMBL" id="GAV09650.1"/>
    </source>
</evidence>